<comment type="cofactor">
    <cofactor evidence="5">
        <name>heme</name>
        <dbReference type="ChEBI" id="CHEBI:30413"/>
    </cofactor>
</comment>
<dbReference type="FunFam" id="1.10.630.10:FF:000026">
    <property type="entry name" value="Cytochrome P450 82C4"/>
    <property type="match status" value="1"/>
</dbReference>
<dbReference type="PANTHER" id="PTHR47944:SF4">
    <property type="entry name" value="OS09G0441700 PROTEIN"/>
    <property type="match status" value="1"/>
</dbReference>
<reference evidence="8" key="1">
    <citation type="journal article" date="2017" name="Cell">
        <title>Insights into land plant evolution garnered from the Marchantia polymorpha genome.</title>
        <authorList>
            <person name="Bowman J.L."/>
            <person name="Kohchi T."/>
            <person name="Yamato K.T."/>
            <person name="Jenkins J."/>
            <person name="Shu S."/>
            <person name="Ishizaki K."/>
            <person name="Yamaoka S."/>
            <person name="Nishihama R."/>
            <person name="Nakamura Y."/>
            <person name="Berger F."/>
            <person name="Adam C."/>
            <person name="Aki S.S."/>
            <person name="Althoff F."/>
            <person name="Araki T."/>
            <person name="Arteaga-Vazquez M.A."/>
            <person name="Balasubrmanian S."/>
            <person name="Barry K."/>
            <person name="Bauer D."/>
            <person name="Boehm C.R."/>
            <person name="Briginshaw L."/>
            <person name="Caballero-Perez J."/>
            <person name="Catarino B."/>
            <person name="Chen F."/>
            <person name="Chiyoda S."/>
            <person name="Chovatia M."/>
            <person name="Davies K.M."/>
            <person name="Delmans M."/>
            <person name="Demura T."/>
            <person name="Dierschke T."/>
            <person name="Dolan L."/>
            <person name="Dorantes-Acosta A.E."/>
            <person name="Eklund D.M."/>
            <person name="Florent S.N."/>
            <person name="Flores-Sandoval E."/>
            <person name="Fujiyama A."/>
            <person name="Fukuzawa H."/>
            <person name="Galik B."/>
            <person name="Grimanelli D."/>
            <person name="Grimwood J."/>
            <person name="Grossniklaus U."/>
            <person name="Hamada T."/>
            <person name="Haseloff J."/>
            <person name="Hetherington A.J."/>
            <person name="Higo A."/>
            <person name="Hirakawa Y."/>
            <person name="Hundley H.N."/>
            <person name="Ikeda Y."/>
            <person name="Inoue K."/>
            <person name="Inoue S.I."/>
            <person name="Ishida S."/>
            <person name="Jia Q."/>
            <person name="Kakita M."/>
            <person name="Kanazawa T."/>
            <person name="Kawai Y."/>
            <person name="Kawashima T."/>
            <person name="Kennedy M."/>
            <person name="Kinose K."/>
            <person name="Kinoshita T."/>
            <person name="Kohara Y."/>
            <person name="Koide E."/>
            <person name="Komatsu K."/>
            <person name="Kopischke S."/>
            <person name="Kubo M."/>
            <person name="Kyozuka J."/>
            <person name="Lagercrantz U."/>
            <person name="Lin S.S."/>
            <person name="Lindquist E."/>
            <person name="Lipzen A.M."/>
            <person name="Lu C.W."/>
            <person name="De Luna E."/>
            <person name="Martienssen R.A."/>
            <person name="Minamino N."/>
            <person name="Mizutani M."/>
            <person name="Mizutani M."/>
            <person name="Mochizuki N."/>
            <person name="Monte I."/>
            <person name="Mosher R."/>
            <person name="Nagasaki H."/>
            <person name="Nakagami H."/>
            <person name="Naramoto S."/>
            <person name="Nishitani K."/>
            <person name="Ohtani M."/>
            <person name="Okamoto T."/>
            <person name="Okumura M."/>
            <person name="Phillips J."/>
            <person name="Pollak B."/>
            <person name="Reinders A."/>
            <person name="Rovekamp M."/>
            <person name="Sano R."/>
            <person name="Sawa S."/>
            <person name="Schmid M.W."/>
            <person name="Shirakawa M."/>
            <person name="Solano R."/>
            <person name="Spunde A."/>
            <person name="Suetsugu N."/>
            <person name="Sugano S."/>
            <person name="Sugiyama A."/>
            <person name="Sun R."/>
            <person name="Suzuki Y."/>
            <person name="Takenaka M."/>
            <person name="Takezawa D."/>
            <person name="Tomogane H."/>
            <person name="Tsuzuki M."/>
            <person name="Ueda T."/>
            <person name="Umeda M."/>
            <person name="Ward J.M."/>
            <person name="Watanabe Y."/>
            <person name="Yazaki K."/>
            <person name="Yokoyama R."/>
            <person name="Yoshitake Y."/>
            <person name="Yotsui I."/>
            <person name="Zachgo S."/>
            <person name="Schmutz J."/>
        </authorList>
    </citation>
    <scope>NUCLEOTIDE SEQUENCE [LARGE SCALE GENOMIC DNA]</scope>
    <source>
        <strain evidence="8">Tak-1</strain>
    </source>
</reference>
<evidence type="ECO:0000256" key="6">
    <source>
        <dbReference type="RuleBase" id="RU000461"/>
    </source>
</evidence>
<dbReference type="CDD" id="cd20618">
    <property type="entry name" value="CYP71_clan"/>
    <property type="match status" value="1"/>
</dbReference>
<keyword evidence="5 6" id="KW-0349">Heme</keyword>
<dbReference type="SUPFAM" id="SSF48264">
    <property type="entry name" value="Cytochrome P450"/>
    <property type="match status" value="1"/>
</dbReference>
<dbReference type="Gene3D" id="1.10.630.10">
    <property type="entry name" value="Cytochrome P450"/>
    <property type="match status" value="1"/>
</dbReference>
<dbReference type="Pfam" id="PF00067">
    <property type="entry name" value="p450"/>
    <property type="match status" value="1"/>
</dbReference>
<dbReference type="EMBL" id="KZ772759">
    <property type="protein sequence ID" value="PTQ33585.1"/>
    <property type="molecule type" value="Genomic_DNA"/>
</dbReference>
<dbReference type="InterPro" id="IPR017972">
    <property type="entry name" value="Cyt_P450_CS"/>
</dbReference>
<keyword evidence="2 5" id="KW-0479">Metal-binding</keyword>
<feature type="binding site" description="axial binding residue" evidence="5">
    <location>
        <position position="474"/>
    </location>
    <ligand>
        <name>heme</name>
        <dbReference type="ChEBI" id="CHEBI:30413"/>
    </ligand>
    <ligandPart>
        <name>Fe</name>
        <dbReference type="ChEBI" id="CHEBI:18248"/>
    </ligandPart>
</feature>
<dbReference type="InterPro" id="IPR036396">
    <property type="entry name" value="Cyt_P450_sf"/>
</dbReference>
<dbReference type="InterPro" id="IPR001128">
    <property type="entry name" value="Cyt_P450"/>
</dbReference>
<evidence type="ECO:0000256" key="1">
    <source>
        <dbReference type="ARBA" id="ARBA00010617"/>
    </source>
</evidence>
<keyword evidence="8" id="KW-1185">Reference proteome</keyword>
<dbReference type="OMA" id="MLDEWIA"/>
<dbReference type="PRINTS" id="PR00385">
    <property type="entry name" value="P450"/>
</dbReference>
<sequence length="544" mass="61424">MLQRPTSYETEGVIKSEAASTMASWLAQIQKSSDLGSDVWTLLALVVGVALLHKVFFGRKKLRLPPGPRGWPVLGNLPILGTMPHLSITELSKKYGPLMSIRLGSASAVVISSPEMAKVFFRTQDHIFANRPFTINGQVFMYNFQDVSFSPYNEHWRFLRKVIDMEIFSNKRLRHLKDFRGEEILASIERMLEEGRGGNPVDMKKSMAQLSVEHICRICFNNNYSQWKSKSCHSNGVPKTLASMLDEWIAISGAFFVGEYIPYLRKLDLGGFEAQLLRLRSDFEQFLNPIIEEHRKNEGRSDKDFLDVLLSLQRENQDGFPNDRVKALINNVLIAGTQTTSDQTTWALTELMRHPDIKQKVVDELDLVVGRERLVEESDIGNLVYLKAVVKETLRMYPSVPLGVPHEAMEDTQVAGHDIPKKTRVLFNAYGIGRDPKLWEDPTTFNPERFINSPIDVKGHHFELLSFGAGRRQCPGMDMGLLLVQVTVAQILHTCHLSVPAGVVVDVEEGIGITLPKANPLMVLISPRLEPQFYIQKGIKVNFS</sequence>
<gene>
    <name evidence="7" type="ORF">MARPO_0087s0026</name>
</gene>
<dbReference type="GO" id="GO:0044550">
    <property type="term" value="P:secondary metabolite biosynthetic process"/>
    <property type="evidence" value="ECO:0007669"/>
    <property type="project" value="UniProtKB-ARBA"/>
</dbReference>
<protein>
    <recommendedName>
        <fullName evidence="9">Cytochrome P450</fullName>
    </recommendedName>
</protein>
<dbReference type="AlphaFoldDB" id="A0A2R6WI95"/>
<dbReference type="GO" id="GO:0020037">
    <property type="term" value="F:heme binding"/>
    <property type="evidence" value="ECO:0007669"/>
    <property type="project" value="InterPro"/>
</dbReference>
<name>A0A2R6WI95_MARPO</name>
<dbReference type="GO" id="GO:0005506">
    <property type="term" value="F:iron ion binding"/>
    <property type="evidence" value="ECO:0007669"/>
    <property type="project" value="InterPro"/>
</dbReference>
<keyword evidence="4 5" id="KW-0408">Iron</keyword>
<evidence type="ECO:0008006" key="9">
    <source>
        <dbReference type="Google" id="ProtNLM"/>
    </source>
</evidence>
<accession>A0A2R6WI95</accession>
<dbReference type="Gramene" id="Mp4g05650.1">
    <property type="protein sequence ID" value="Mp4g05650.1.cds"/>
    <property type="gene ID" value="Mp4g05650"/>
</dbReference>
<evidence type="ECO:0000256" key="5">
    <source>
        <dbReference type="PIRSR" id="PIRSR602401-1"/>
    </source>
</evidence>
<keyword evidence="6" id="KW-0503">Monooxygenase</keyword>
<comment type="similarity">
    <text evidence="1 6">Belongs to the cytochrome P450 family.</text>
</comment>
<evidence type="ECO:0000313" key="7">
    <source>
        <dbReference type="EMBL" id="PTQ33585.1"/>
    </source>
</evidence>
<evidence type="ECO:0000256" key="4">
    <source>
        <dbReference type="ARBA" id="ARBA00023004"/>
    </source>
</evidence>
<dbReference type="GO" id="GO:0016705">
    <property type="term" value="F:oxidoreductase activity, acting on paired donors, with incorporation or reduction of molecular oxygen"/>
    <property type="evidence" value="ECO:0007669"/>
    <property type="project" value="InterPro"/>
</dbReference>
<dbReference type="InterPro" id="IPR002401">
    <property type="entry name" value="Cyt_P450_E_grp-I"/>
</dbReference>
<dbReference type="OrthoDB" id="1470350at2759"/>
<evidence type="ECO:0000313" key="8">
    <source>
        <dbReference type="Proteomes" id="UP000244005"/>
    </source>
</evidence>
<evidence type="ECO:0000256" key="3">
    <source>
        <dbReference type="ARBA" id="ARBA00023002"/>
    </source>
</evidence>
<dbReference type="PRINTS" id="PR00463">
    <property type="entry name" value="EP450I"/>
</dbReference>
<evidence type="ECO:0000256" key="2">
    <source>
        <dbReference type="ARBA" id="ARBA00022723"/>
    </source>
</evidence>
<dbReference type="PROSITE" id="PS00086">
    <property type="entry name" value="CYTOCHROME_P450"/>
    <property type="match status" value="1"/>
</dbReference>
<organism evidence="7 8">
    <name type="scientific">Marchantia polymorpha</name>
    <name type="common">Common liverwort</name>
    <name type="synonym">Marchantia aquatica</name>
    <dbReference type="NCBI Taxonomy" id="3197"/>
    <lineage>
        <taxon>Eukaryota</taxon>
        <taxon>Viridiplantae</taxon>
        <taxon>Streptophyta</taxon>
        <taxon>Embryophyta</taxon>
        <taxon>Marchantiophyta</taxon>
        <taxon>Marchantiopsida</taxon>
        <taxon>Marchantiidae</taxon>
        <taxon>Marchantiales</taxon>
        <taxon>Marchantiaceae</taxon>
        <taxon>Marchantia</taxon>
    </lineage>
</organism>
<dbReference type="PANTHER" id="PTHR47944">
    <property type="entry name" value="CYTOCHROME P450 98A9"/>
    <property type="match status" value="1"/>
</dbReference>
<dbReference type="GO" id="GO:0004497">
    <property type="term" value="F:monooxygenase activity"/>
    <property type="evidence" value="ECO:0007669"/>
    <property type="project" value="UniProtKB-KW"/>
</dbReference>
<keyword evidence="3 6" id="KW-0560">Oxidoreductase</keyword>
<proteinExistence type="inferred from homology"/>
<dbReference type="Proteomes" id="UP000244005">
    <property type="component" value="Unassembled WGS sequence"/>
</dbReference>